<comment type="caution">
    <text evidence="1">The sequence shown here is derived from an EMBL/GenBank/DDBJ whole genome shotgun (WGS) entry which is preliminary data.</text>
</comment>
<sequence>MIMAQTYVDPFGQIFNQLNELKKIVLEIKEKPEDYTLNYYTRAEAAQILKLSKQSIDNYINDGRIEVQKVGPKRKLIHHYQIFNKDQTLKNFKYKRKA</sequence>
<dbReference type="AlphaFoldDB" id="A0A1B9Y385"/>
<dbReference type="STRING" id="447689.BA195_05870"/>
<dbReference type="Proteomes" id="UP000093186">
    <property type="component" value="Unassembled WGS sequence"/>
</dbReference>
<accession>A0A1B9Y385</accession>
<gene>
    <name evidence="1" type="ORF">BA195_05870</name>
</gene>
<proteinExistence type="predicted"/>
<evidence type="ECO:0000313" key="1">
    <source>
        <dbReference type="EMBL" id="OCK44209.1"/>
    </source>
</evidence>
<evidence type="ECO:0008006" key="3">
    <source>
        <dbReference type="Google" id="ProtNLM"/>
    </source>
</evidence>
<reference evidence="1 2" key="1">
    <citation type="submission" date="2016-06" db="EMBL/GenBank/DDBJ databases">
        <title>Draft Genome Sequence of Tenacibaculum soleae UCD-KL19.</title>
        <authorList>
            <person name="Eisen J.A."/>
            <person name="Coil D.A."/>
            <person name="Lujan K.M."/>
        </authorList>
    </citation>
    <scope>NUCLEOTIDE SEQUENCE [LARGE SCALE GENOMIC DNA]</scope>
    <source>
        <strain evidence="1 2">UCD-KL19</strain>
    </source>
</reference>
<protein>
    <recommendedName>
        <fullName evidence="3">Helix-turn-helix domain-containing protein</fullName>
    </recommendedName>
</protein>
<name>A0A1B9Y385_9FLAO</name>
<evidence type="ECO:0000313" key="2">
    <source>
        <dbReference type="Proteomes" id="UP000093186"/>
    </source>
</evidence>
<organism evidence="1 2">
    <name type="scientific">Tenacibaculum soleae</name>
    <dbReference type="NCBI Taxonomy" id="447689"/>
    <lineage>
        <taxon>Bacteria</taxon>
        <taxon>Pseudomonadati</taxon>
        <taxon>Bacteroidota</taxon>
        <taxon>Flavobacteriia</taxon>
        <taxon>Flavobacteriales</taxon>
        <taxon>Flavobacteriaceae</taxon>
        <taxon>Tenacibaculum</taxon>
    </lineage>
</organism>
<keyword evidence="2" id="KW-1185">Reference proteome</keyword>
<dbReference type="EMBL" id="MAKX01000001">
    <property type="protein sequence ID" value="OCK44209.1"/>
    <property type="molecule type" value="Genomic_DNA"/>
</dbReference>